<feature type="compositionally biased region" description="Basic residues" evidence="1">
    <location>
        <begin position="11"/>
        <end position="25"/>
    </location>
</feature>
<dbReference type="AlphaFoldDB" id="A0A0F9E935"/>
<organism evidence="2">
    <name type="scientific">marine sediment metagenome</name>
    <dbReference type="NCBI Taxonomy" id="412755"/>
    <lineage>
        <taxon>unclassified sequences</taxon>
        <taxon>metagenomes</taxon>
        <taxon>ecological metagenomes</taxon>
    </lineage>
</organism>
<evidence type="ECO:0000256" key="1">
    <source>
        <dbReference type="SAM" id="MobiDB-lite"/>
    </source>
</evidence>
<dbReference type="EMBL" id="LAZR01038042">
    <property type="protein sequence ID" value="KKL20583.1"/>
    <property type="molecule type" value="Genomic_DNA"/>
</dbReference>
<evidence type="ECO:0008006" key="3">
    <source>
        <dbReference type="Google" id="ProtNLM"/>
    </source>
</evidence>
<gene>
    <name evidence="2" type="ORF">LCGC14_2454000</name>
</gene>
<sequence length="313" mass="36177">MNVMLENVKKLSKRPRVAKHQHKDKGTKQTPAHRGYSPRKFAFVAPVSFLFGDEIMKRAYIDKRFQVKTQKIIETANEIIDEYEADGYDLTLRQLYYQFVSRDIIPNKQSEYNKLGTAINNGRLAGLIDWNSIIDRTRKHQENGHWDSPSDILNDSADQYAIDTRADQNDYLEVWVEKDALVGVIERACEPLDIGYLSCRGYVSQSAMWRAAMRFKRQEQGGKDCTVLLHLGDHDPSGIDMTRDIQDRLYMFGSRVAVRRIALDMKQVEKYSPPPNPAKTTDSRYAAYRDEYGDDSWELDALDPRVITELITR</sequence>
<reference evidence="2" key="1">
    <citation type="journal article" date="2015" name="Nature">
        <title>Complex archaea that bridge the gap between prokaryotes and eukaryotes.</title>
        <authorList>
            <person name="Spang A."/>
            <person name="Saw J.H."/>
            <person name="Jorgensen S.L."/>
            <person name="Zaremba-Niedzwiedzka K."/>
            <person name="Martijn J."/>
            <person name="Lind A.E."/>
            <person name="van Eijk R."/>
            <person name="Schleper C."/>
            <person name="Guy L."/>
            <person name="Ettema T.J."/>
        </authorList>
    </citation>
    <scope>NUCLEOTIDE SEQUENCE</scope>
</reference>
<feature type="region of interest" description="Disordered" evidence="1">
    <location>
        <begin position="11"/>
        <end position="34"/>
    </location>
</feature>
<name>A0A0F9E935_9ZZZZ</name>
<protein>
    <recommendedName>
        <fullName evidence="3">DUF2399 domain-containing protein</fullName>
    </recommendedName>
</protein>
<proteinExistence type="predicted"/>
<evidence type="ECO:0000313" key="2">
    <source>
        <dbReference type="EMBL" id="KKL20583.1"/>
    </source>
</evidence>
<comment type="caution">
    <text evidence="2">The sequence shown here is derived from an EMBL/GenBank/DDBJ whole genome shotgun (WGS) entry which is preliminary data.</text>
</comment>
<accession>A0A0F9E935</accession>
<feature type="non-terminal residue" evidence="2">
    <location>
        <position position="313"/>
    </location>
</feature>